<protein>
    <recommendedName>
        <fullName evidence="4">Gfo/Idh/MocA-like oxidoreductase N-terminal domain-containing protein</fullName>
    </recommendedName>
</protein>
<feature type="domain" description="Gfo/Idh/MocA-like oxidoreductase C-terminal" evidence="2">
    <location>
        <begin position="60"/>
        <end position="176"/>
    </location>
</feature>
<dbReference type="AlphaFoldDB" id="X1MUN8"/>
<dbReference type="Gene3D" id="3.30.360.10">
    <property type="entry name" value="Dihydrodipicolinate Reductase, domain 2"/>
    <property type="match status" value="1"/>
</dbReference>
<dbReference type="EMBL" id="BARV01006240">
    <property type="protein sequence ID" value="GAI10079.1"/>
    <property type="molecule type" value="Genomic_DNA"/>
</dbReference>
<dbReference type="InterPro" id="IPR004104">
    <property type="entry name" value="Gfo/Idh/MocA-like_OxRdtase_C"/>
</dbReference>
<dbReference type="InterPro" id="IPR000683">
    <property type="entry name" value="Gfo/Idh/MocA-like_OxRdtase_N"/>
</dbReference>
<name>X1MUN8_9ZZZZ</name>
<dbReference type="SUPFAM" id="SSF51735">
    <property type="entry name" value="NAD(P)-binding Rossmann-fold domains"/>
    <property type="match status" value="1"/>
</dbReference>
<evidence type="ECO:0008006" key="4">
    <source>
        <dbReference type="Google" id="ProtNLM"/>
    </source>
</evidence>
<dbReference type="Gene3D" id="3.40.50.720">
    <property type="entry name" value="NAD(P)-binding Rossmann-like Domain"/>
    <property type="match status" value="1"/>
</dbReference>
<proteinExistence type="predicted"/>
<organism evidence="3">
    <name type="scientific">marine sediment metagenome</name>
    <dbReference type="NCBI Taxonomy" id="412755"/>
    <lineage>
        <taxon>unclassified sequences</taxon>
        <taxon>metagenomes</taxon>
        <taxon>ecological metagenomes</taxon>
    </lineage>
</organism>
<dbReference type="GO" id="GO:0000166">
    <property type="term" value="F:nucleotide binding"/>
    <property type="evidence" value="ECO:0007669"/>
    <property type="project" value="InterPro"/>
</dbReference>
<evidence type="ECO:0000313" key="3">
    <source>
        <dbReference type="EMBL" id="GAI10079.1"/>
    </source>
</evidence>
<evidence type="ECO:0000259" key="1">
    <source>
        <dbReference type="Pfam" id="PF01408"/>
    </source>
</evidence>
<evidence type="ECO:0000259" key="2">
    <source>
        <dbReference type="Pfam" id="PF02894"/>
    </source>
</evidence>
<dbReference type="PANTHER" id="PTHR43377:SF1">
    <property type="entry name" value="BILIVERDIN REDUCTASE A"/>
    <property type="match status" value="1"/>
</dbReference>
<reference evidence="3" key="1">
    <citation type="journal article" date="2014" name="Front. Microbiol.">
        <title>High frequency of phylogenetically diverse reductive dehalogenase-homologous genes in deep subseafloor sedimentary metagenomes.</title>
        <authorList>
            <person name="Kawai M."/>
            <person name="Futagami T."/>
            <person name="Toyoda A."/>
            <person name="Takaki Y."/>
            <person name="Nishi S."/>
            <person name="Hori S."/>
            <person name="Arai W."/>
            <person name="Tsubouchi T."/>
            <person name="Morono Y."/>
            <person name="Uchiyama I."/>
            <person name="Ito T."/>
            <person name="Fujiyama A."/>
            <person name="Inagaki F."/>
            <person name="Takami H."/>
        </authorList>
    </citation>
    <scope>NUCLEOTIDE SEQUENCE</scope>
    <source>
        <strain evidence="3">Expedition CK06-06</strain>
    </source>
</reference>
<dbReference type="Pfam" id="PF02894">
    <property type="entry name" value="GFO_IDH_MocA_C"/>
    <property type="match status" value="1"/>
</dbReference>
<feature type="domain" description="Gfo/Idh/MocA-like oxidoreductase N-terminal" evidence="1">
    <location>
        <begin position="3"/>
        <end position="55"/>
    </location>
</feature>
<gene>
    <name evidence="3" type="ORF">S06H3_12777</name>
</gene>
<dbReference type="PANTHER" id="PTHR43377">
    <property type="entry name" value="BILIVERDIN REDUCTASE A"/>
    <property type="match status" value="1"/>
</dbReference>
<dbReference type="InterPro" id="IPR051450">
    <property type="entry name" value="Gfo/Idh/MocA_Oxidoreductases"/>
</dbReference>
<sequence length="182" mass="20385">MALKVGILGAGHMGHVHANILSKDNRVQIVGVVDILPNKRDELANRIGSKSFPDLVDWGILMRFEKGRIATLSSSGHASWQIPTERVELVGDHSTLITEELDNVIYSKGLRQSSISMDFSQLPYEEKWGYVQENDWFLNTILNEAEPAFSVIDGLRIVQLIEGCYKSVESGKTISLKQEMKE</sequence>
<dbReference type="InterPro" id="IPR036291">
    <property type="entry name" value="NAD(P)-bd_dom_sf"/>
</dbReference>
<accession>X1MUN8</accession>
<dbReference type="Pfam" id="PF01408">
    <property type="entry name" value="GFO_IDH_MocA"/>
    <property type="match status" value="1"/>
</dbReference>
<comment type="caution">
    <text evidence="3">The sequence shown here is derived from an EMBL/GenBank/DDBJ whole genome shotgun (WGS) entry which is preliminary data.</text>
</comment>